<dbReference type="EMBL" id="CP029487">
    <property type="protein sequence ID" value="QCT70781.1"/>
    <property type="molecule type" value="Genomic_DNA"/>
</dbReference>
<evidence type="ECO:0000313" key="9">
    <source>
        <dbReference type="EMBL" id="QCT70781.1"/>
    </source>
</evidence>
<proteinExistence type="predicted"/>
<comment type="function">
    <text evidence="1">Ferredoxins are iron-sulfur proteins that transfer electrons in a wide variety of metabolic reactions.</text>
</comment>
<feature type="domain" description="4Fe-4S ferredoxin-type" evidence="8">
    <location>
        <begin position="236"/>
        <end position="260"/>
    </location>
</feature>
<evidence type="ECO:0000259" key="7">
    <source>
        <dbReference type="PROSITE" id="PS50902"/>
    </source>
</evidence>
<reference evidence="9 10" key="1">
    <citation type="submission" date="2018-05" db="EMBL/GenBank/DDBJ databases">
        <title>Genome comparison of Eubacterium sp.</title>
        <authorList>
            <person name="Feng Y."/>
            <person name="Sanchez-Andrea I."/>
            <person name="Stams A.J.M."/>
            <person name="De Vos W.M."/>
        </authorList>
    </citation>
    <scope>NUCLEOTIDE SEQUENCE [LARGE SCALE GENOMIC DNA]</scope>
    <source>
        <strain evidence="9 10">YI</strain>
    </source>
</reference>
<evidence type="ECO:0000256" key="5">
    <source>
        <dbReference type="ARBA" id="ARBA00023004"/>
    </source>
</evidence>
<dbReference type="Gene3D" id="3.40.50.360">
    <property type="match status" value="1"/>
</dbReference>
<feature type="domain" description="4Fe-4S ferredoxin-type" evidence="8">
    <location>
        <begin position="204"/>
        <end position="232"/>
    </location>
</feature>
<dbReference type="GO" id="GO:0046872">
    <property type="term" value="F:metal ion binding"/>
    <property type="evidence" value="ECO:0007669"/>
    <property type="project" value="UniProtKB-KW"/>
</dbReference>
<dbReference type="SUPFAM" id="SSF54862">
    <property type="entry name" value="4Fe-4S ferredoxins"/>
    <property type="match status" value="1"/>
</dbReference>
<dbReference type="GO" id="GO:0016651">
    <property type="term" value="F:oxidoreductase activity, acting on NAD(P)H"/>
    <property type="evidence" value="ECO:0007669"/>
    <property type="project" value="UniProtKB-ARBA"/>
</dbReference>
<keyword evidence="4" id="KW-0479">Metal-binding</keyword>
<keyword evidence="3" id="KW-0004">4Fe-4S</keyword>
<keyword evidence="10" id="KW-1185">Reference proteome</keyword>
<dbReference type="Proteomes" id="UP000218387">
    <property type="component" value="Chromosome"/>
</dbReference>
<name>A0A4P9C7S4_EUBML</name>
<dbReference type="InterPro" id="IPR029039">
    <property type="entry name" value="Flavoprotein-like_sf"/>
</dbReference>
<organism evidence="9 10">
    <name type="scientific">Eubacterium maltosivorans</name>
    <dbReference type="NCBI Taxonomy" id="2041044"/>
    <lineage>
        <taxon>Bacteria</taxon>
        <taxon>Bacillati</taxon>
        <taxon>Bacillota</taxon>
        <taxon>Clostridia</taxon>
        <taxon>Eubacteriales</taxon>
        <taxon>Eubacteriaceae</taxon>
        <taxon>Eubacterium</taxon>
    </lineage>
</organism>
<dbReference type="NCBIfam" id="NF038196">
    <property type="entry name" value="ferrodoxin_EFR1"/>
    <property type="match status" value="1"/>
</dbReference>
<dbReference type="AlphaFoldDB" id="A0A4P9C7S4"/>
<dbReference type="GO" id="GO:0051539">
    <property type="term" value="F:4 iron, 4 sulfur cluster binding"/>
    <property type="evidence" value="ECO:0007669"/>
    <property type="project" value="UniProtKB-KW"/>
</dbReference>
<accession>A0A4P9C7S4</accession>
<keyword evidence="5" id="KW-0408">Iron</keyword>
<dbReference type="KEGG" id="emt:CPZ25_005375"/>
<dbReference type="PROSITE" id="PS00198">
    <property type="entry name" value="4FE4S_FER_1"/>
    <property type="match status" value="1"/>
</dbReference>
<dbReference type="SUPFAM" id="SSF52218">
    <property type="entry name" value="Flavoproteins"/>
    <property type="match status" value="1"/>
</dbReference>
<dbReference type="PROSITE" id="PS51379">
    <property type="entry name" value="4FE4S_FER_2"/>
    <property type="match status" value="2"/>
</dbReference>
<dbReference type="Pfam" id="PF00037">
    <property type="entry name" value="Fer4"/>
    <property type="match status" value="2"/>
</dbReference>
<gene>
    <name evidence="9" type="ORF">CPZ25_005375</name>
</gene>
<evidence type="ECO:0000313" key="10">
    <source>
        <dbReference type="Proteomes" id="UP000218387"/>
    </source>
</evidence>
<dbReference type="Gene3D" id="3.30.70.20">
    <property type="match status" value="1"/>
</dbReference>
<dbReference type="InterPro" id="IPR017896">
    <property type="entry name" value="4Fe4S_Fe-S-bd"/>
</dbReference>
<sequence>MPASFLTGGILRRMLNLIKSKIREAFMKDIDLVYFSPTGNTRKTLQAIAAGAKTQVIEHDRTYPQGRKEKLHFTKDSFVILGCPVYAGRIPPRPENIFEGIEGDDTPAVLVVTYGNREYDDALLELKNLAIENGFVPVAAAAFLAVHSYSDKLAGGRPDENDLEIMGNLGRTIREKYLRKKDCKGTLIVKGNYPYKDGMNYTPLAPEVSEDCTQCGECIPVCPVAAINPDDPTQTDPDLCIRCCACVKICPVEARKFTAPPFLATVQFLESNFAGIYKKPEIFYITED</sequence>
<dbReference type="InterPro" id="IPR017900">
    <property type="entry name" value="4Fe4S_Fe_S_CS"/>
</dbReference>
<protein>
    <recommendedName>
        <fullName evidence="2">Ferredoxin</fullName>
    </recommendedName>
</protein>
<keyword evidence="6" id="KW-0411">Iron-sulfur</keyword>
<evidence type="ECO:0000256" key="3">
    <source>
        <dbReference type="ARBA" id="ARBA00022485"/>
    </source>
</evidence>
<evidence type="ECO:0000259" key="8">
    <source>
        <dbReference type="PROSITE" id="PS51379"/>
    </source>
</evidence>
<evidence type="ECO:0000256" key="1">
    <source>
        <dbReference type="ARBA" id="ARBA00003532"/>
    </source>
</evidence>
<dbReference type="GO" id="GO:0010181">
    <property type="term" value="F:FMN binding"/>
    <property type="evidence" value="ECO:0007669"/>
    <property type="project" value="InterPro"/>
</dbReference>
<evidence type="ECO:0000256" key="2">
    <source>
        <dbReference type="ARBA" id="ARBA00013529"/>
    </source>
</evidence>
<dbReference type="InterPro" id="IPR008254">
    <property type="entry name" value="Flavodoxin/NO_synth"/>
</dbReference>
<dbReference type="InterPro" id="IPR047964">
    <property type="entry name" value="EFR1-like"/>
</dbReference>
<dbReference type="PANTHER" id="PTHR24960:SF80">
    <property type="entry name" value="FERREDOXIN"/>
    <property type="match status" value="1"/>
</dbReference>
<dbReference type="PROSITE" id="PS50902">
    <property type="entry name" value="FLAVODOXIN_LIKE"/>
    <property type="match status" value="1"/>
</dbReference>
<dbReference type="InterPro" id="IPR050157">
    <property type="entry name" value="PSI_iron-sulfur_center"/>
</dbReference>
<evidence type="ECO:0000256" key="6">
    <source>
        <dbReference type="ARBA" id="ARBA00023014"/>
    </source>
</evidence>
<feature type="domain" description="Flavodoxin-like" evidence="7">
    <location>
        <begin position="30"/>
        <end position="174"/>
    </location>
</feature>
<evidence type="ECO:0000256" key="4">
    <source>
        <dbReference type="ARBA" id="ARBA00022723"/>
    </source>
</evidence>
<dbReference type="PANTHER" id="PTHR24960">
    <property type="entry name" value="PHOTOSYSTEM I IRON-SULFUR CENTER-RELATED"/>
    <property type="match status" value="1"/>
</dbReference>